<protein>
    <recommendedName>
        <fullName evidence="4">MxaK protein</fullName>
    </recommendedName>
</protein>
<evidence type="ECO:0000256" key="1">
    <source>
        <dbReference type="SAM" id="MobiDB-lite"/>
    </source>
</evidence>
<name>A0A2W5K947_ANCNO</name>
<dbReference type="Gene3D" id="1.25.40.10">
    <property type="entry name" value="Tetratricopeptide repeat domain"/>
    <property type="match status" value="1"/>
</dbReference>
<dbReference type="SUPFAM" id="SSF48452">
    <property type="entry name" value="TPR-like"/>
    <property type="match status" value="1"/>
</dbReference>
<reference evidence="2 3" key="1">
    <citation type="submission" date="2017-08" db="EMBL/GenBank/DDBJ databases">
        <title>Infants hospitalized years apart are colonized by the same room-sourced microbial strains.</title>
        <authorList>
            <person name="Brooks B."/>
            <person name="Olm M.R."/>
            <person name="Firek B.A."/>
            <person name="Baker R."/>
            <person name="Thomas B.C."/>
            <person name="Morowitz M.J."/>
            <person name="Banfield J.F."/>
        </authorList>
    </citation>
    <scope>NUCLEOTIDE SEQUENCE [LARGE SCALE GENOMIC DNA]</scope>
    <source>
        <strain evidence="2">S2_005_003_R2_43</strain>
    </source>
</reference>
<accession>A0A2W5K947</accession>
<organism evidence="2 3">
    <name type="scientific">Ancylobacter novellus</name>
    <name type="common">Thiobacillus novellus</name>
    <dbReference type="NCBI Taxonomy" id="921"/>
    <lineage>
        <taxon>Bacteria</taxon>
        <taxon>Pseudomonadati</taxon>
        <taxon>Pseudomonadota</taxon>
        <taxon>Alphaproteobacteria</taxon>
        <taxon>Hyphomicrobiales</taxon>
        <taxon>Xanthobacteraceae</taxon>
        <taxon>Ancylobacter</taxon>
    </lineage>
</organism>
<evidence type="ECO:0000313" key="2">
    <source>
        <dbReference type="EMBL" id="PZQ13696.1"/>
    </source>
</evidence>
<comment type="caution">
    <text evidence="2">The sequence shown here is derived from an EMBL/GenBank/DDBJ whole genome shotgun (WGS) entry which is preliminary data.</text>
</comment>
<dbReference type="Proteomes" id="UP000249577">
    <property type="component" value="Unassembled WGS sequence"/>
</dbReference>
<dbReference type="AlphaFoldDB" id="A0A2W5K947"/>
<feature type="region of interest" description="Disordered" evidence="1">
    <location>
        <begin position="163"/>
        <end position="185"/>
    </location>
</feature>
<evidence type="ECO:0000313" key="3">
    <source>
        <dbReference type="Proteomes" id="UP000249577"/>
    </source>
</evidence>
<sequence length="185" mass="20549">MTLGRLKAALPPLLLLAALAWLAQAGWTLYGERAERRVADALAASREVRPPDDASPELVFARAHYLLVRDRIDEAQALVGRIVDRGGPKLAARFHYDIGNARARRALGAVEASQIDKAIPEVRLAKDAYRSALRADPDLWDARYNLDVVMRLVRDFPEIEAADEEAQAQPKKLWTDLPGRPRGLP</sequence>
<dbReference type="EMBL" id="QFPN01000007">
    <property type="protein sequence ID" value="PZQ13696.1"/>
    <property type="molecule type" value="Genomic_DNA"/>
</dbReference>
<dbReference type="InterPro" id="IPR011990">
    <property type="entry name" value="TPR-like_helical_dom_sf"/>
</dbReference>
<evidence type="ECO:0008006" key="4">
    <source>
        <dbReference type="Google" id="ProtNLM"/>
    </source>
</evidence>
<gene>
    <name evidence="2" type="ORF">DI565_14235</name>
</gene>
<proteinExistence type="predicted"/>